<keyword evidence="6" id="KW-1185">Reference proteome</keyword>
<dbReference type="Pfam" id="PF22381">
    <property type="entry name" value="Staph_reg_Sar_Rot"/>
    <property type="match status" value="1"/>
</dbReference>
<dbReference type="Proteomes" id="UP000071561">
    <property type="component" value="Chromosome"/>
</dbReference>
<dbReference type="EMBL" id="CP014504">
    <property type="protein sequence ID" value="AMP99557.1"/>
    <property type="molecule type" value="Genomic_DNA"/>
</dbReference>
<keyword evidence="2" id="KW-0238">DNA-binding</keyword>
<gene>
    <name evidence="5" type="ORF">AY601_2672</name>
</gene>
<dbReference type="InterPro" id="IPR055166">
    <property type="entry name" value="Transc_reg_Sar_Rot_HTH"/>
</dbReference>
<dbReference type="AlphaFoldDB" id="A0A127VE82"/>
<evidence type="ECO:0000256" key="3">
    <source>
        <dbReference type="ARBA" id="ARBA00023163"/>
    </source>
</evidence>
<dbReference type="InterPro" id="IPR036390">
    <property type="entry name" value="WH_DNA-bd_sf"/>
</dbReference>
<keyword evidence="3" id="KW-0804">Transcription</keyword>
<accession>A0A127VE82</accession>
<dbReference type="GO" id="GO:0006950">
    <property type="term" value="P:response to stress"/>
    <property type="evidence" value="ECO:0007669"/>
    <property type="project" value="TreeGrafter"/>
</dbReference>
<reference evidence="5 6" key="1">
    <citation type="submission" date="2016-03" db="EMBL/GenBank/DDBJ databases">
        <title>Complete genome sequence of Pedobacter cryoconitis PAMC 27485.</title>
        <authorList>
            <person name="Lee J."/>
            <person name="Kim O.-S."/>
        </authorList>
    </citation>
    <scope>NUCLEOTIDE SEQUENCE [LARGE SCALE GENOMIC DNA]</scope>
    <source>
        <strain evidence="5 6">PAMC 27485</strain>
    </source>
</reference>
<keyword evidence="1" id="KW-0805">Transcription regulation</keyword>
<dbReference type="GO" id="GO:0003677">
    <property type="term" value="F:DNA binding"/>
    <property type="evidence" value="ECO:0007669"/>
    <property type="project" value="UniProtKB-KW"/>
</dbReference>
<dbReference type="PANTHER" id="PTHR33164:SF43">
    <property type="entry name" value="HTH-TYPE TRANSCRIPTIONAL REPRESSOR YETL"/>
    <property type="match status" value="1"/>
</dbReference>
<dbReference type="InterPro" id="IPR036388">
    <property type="entry name" value="WH-like_DNA-bd_sf"/>
</dbReference>
<sequence>MKIEDELQHQFFSAQQRVSTNIIFTANWILNKISVSLKPTGLSLQQFNVLSILNGQPSHTATVNLIKDRLIDRMPNVSRLLNKLMEKGLIQKERNLSDQRVVYVKLTPAGEKLRIQGRQILNNISVGISDENADLLNELLEKMRP</sequence>
<evidence type="ECO:0000256" key="2">
    <source>
        <dbReference type="ARBA" id="ARBA00023125"/>
    </source>
</evidence>
<dbReference type="PATRIC" id="fig|188932.3.peg.2785"/>
<dbReference type="Gene3D" id="1.10.10.10">
    <property type="entry name" value="Winged helix-like DNA-binding domain superfamily/Winged helix DNA-binding domain"/>
    <property type="match status" value="1"/>
</dbReference>
<evidence type="ECO:0000313" key="5">
    <source>
        <dbReference type="EMBL" id="AMP99557.1"/>
    </source>
</evidence>
<evidence type="ECO:0000313" key="6">
    <source>
        <dbReference type="Proteomes" id="UP000071561"/>
    </source>
</evidence>
<dbReference type="KEGG" id="pcm:AY601_2672"/>
<name>A0A127VE82_9SPHI</name>
<dbReference type="SUPFAM" id="SSF46785">
    <property type="entry name" value="Winged helix' DNA-binding domain"/>
    <property type="match status" value="1"/>
</dbReference>
<dbReference type="PRINTS" id="PR00598">
    <property type="entry name" value="HTHMARR"/>
</dbReference>
<feature type="domain" description="HTH marR-type" evidence="4">
    <location>
        <begin position="4"/>
        <end position="145"/>
    </location>
</feature>
<evidence type="ECO:0000256" key="1">
    <source>
        <dbReference type="ARBA" id="ARBA00023015"/>
    </source>
</evidence>
<dbReference type="GO" id="GO:0003700">
    <property type="term" value="F:DNA-binding transcription factor activity"/>
    <property type="evidence" value="ECO:0007669"/>
    <property type="project" value="InterPro"/>
</dbReference>
<proteinExistence type="predicted"/>
<dbReference type="InterPro" id="IPR039422">
    <property type="entry name" value="MarR/SlyA-like"/>
</dbReference>
<dbReference type="InterPro" id="IPR000835">
    <property type="entry name" value="HTH_MarR-typ"/>
</dbReference>
<protein>
    <submittedName>
        <fullName evidence="5">Transcriptional regulator</fullName>
    </submittedName>
</protein>
<dbReference type="PANTHER" id="PTHR33164">
    <property type="entry name" value="TRANSCRIPTIONAL REGULATOR, MARR FAMILY"/>
    <property type="match status" value="1"/>
</dbReference>
<dbReference type="OrthoDB" id="763883at2"/>
<evidence type="ECO:0000259" key="4">
    <source>
        <dbReference type="PROSITE" id="PS50995"/>
    </source>
</evidence>
<dbReference type="PROSITE" id="PS50995">
    <property type="entry name" value="HTH_MARR_2"/>
    <property type="match status" value="1"/>
</dbReference>
<organism evidence="5 6">
    <name type="scientific">Pedobacter cryoconitis</name>
    <dbReference type="NCBI Taxonomy" id="188932"/>
    <lineage>
        <taxon>Bacteria</taxon>
        <taxon>Pseudomonadati</taxon>
        <taxon>Bacteroidota</taxon>
        <taxon>Sphingobacteriia</taxon>
        <taxon>Sphingobacteriales</taxon>
        <taxon>Sphingobacteriaceae</taxon>
        <taxon>Pedobacter</taxon>
    </lineage>
</organism>
<dbReference type="RefSeq" id="WP_068401827.1">
    <property type="nucleotide sequence ID" value="NZ_CP014504.1"/>
</dbReference>
<dbReference type="SMART" id="SM00347">
    <property type="entry name" value="HTH_MARR"/>
    <property type="match status" value="1"/>
</dbReference>